<dbReference type="AlphaFoldDB" id="Q2J598"/>
<sequence>MTVQQAESTATSPATPAAGALEPLWVLRVNLLRRTRLSDPALAAVLGDLLTAEATLAAAAQKCSDELHELIGATTDREARGRLIALRRDVHNDRRPRSGTAVTPAVDQWAAARDRRDALRARIADTYPQAIAREREGLGALLADDDLRRALALVAPEVSDGADRYRAALADSRPLPARLRKSERGLVQYVTRAMIRTSPLSRFTAVGVAVPDDRGRAPDEIRFASAVPFMGLDRVMLGYVAAGLTAPRDGVGLDHWVQLPPTAEVDESSARLYFMRPTAKGIQRLSTPVTGLVQSVLEATAMGPRRVGAIAGHIAERTEVHYDQAVRAIAQAVGAGILCTCDGPEDGDAPYSALLHRPDSPVVRLDDVARRLKVIADAPPEDRVAELSRLRSALADVSRHAGRPAQILVEEDYVLPPRTVATVAWRDRLNDLAAGVELLSVFDRLHDVRALLSAVFVERFGRGAVVPLAEHAAYLVAEVYRHNGAVDGKVPPGIGPADGSLDELQVLRRHVLDKLYADISRSDTEEVVWSPGHVRALATGLPARFRAAPLAHSVLVQSWNGHLVFNDAYAGHGMLYGRFLGPDRDLGGAALPHLAERLRRQYGTDGHRLVEDLGLHRLNVNAHAPVLSDGLVPDDWFTFRLAHDPDTDGLTVLDAEERPTRVLTLGAGHPELFPPPVRVATWLVSGGRLMEDLIGGWHSTTGWDGDSSRPCPRLRVGSAVLSRRRWYGGREMADAVAAGPAEHDRLLALTKWRARHCIPAEIVLKTPLDDGYRREAIASGEDAQAHRQRQKPQYVDLQSALSVRVLPRLMERRSPGYLEEALPGVGDGPHAAEWVIEIGRPAGGTFQYGGMPE</sequence>
<protein>
    <recommendedName>
        <fullName evidence="1">Lantibiotic dehydratase N-terminal domain-containing protein</fullName>
    </recommendedName>
</protein>
<dbReference type="HOGENOM" id="CLU_334579_0_0_11"/>
<dbReference type="Proteomes" id="UP000001937">
    <property type="component" value="Chromosome"/>
</dbReference>
<dbReference type="OrthoDB" id="2442707at2"/>
<dbReference type="RefSeq" id="WP_011438558.1">
    <property type="nucleotide sequence ID" value="NC_007777.1"/>
</dbReference>
<organism evidence="2 3">
    <name type="scientific">Frankia casuarinae (strain DSM 45818 / CECT 9043 / HFP020203 / CcI3)</name>
    <dbReference type="NCBI Taxonomy" id="106370"/>
    <lineage>
        <taxon>Bacteria</taxon>
        <taxon>Bacillati</taxon>
        <taxon>Actinomycetota</taxon>
        <taxon>Actinomycetes</taxon>
        <taxon>Frankiales</taxon>
        <taxon>Frankiaceae</taxon>
        <taxon>Frankia</taxon>
    </lineage>
</organism>
<dbReference type="InterPro" id="IPR006827">
    <property type="entry name" value="Lant_deHydtase_N"/>
</dbReference>
<keyword evidence="3" id="KW-1185">Reference proteome</keyword>
<dbReference type="KEGG" id="fra:Francci3_4196"/>
<feature type="domain" description="Lantibiotic dehydratase N-terminal" evidence="1">
    <location>
        <begin position="144"/>
        <end position="558"/>
    </location>
</feature>
<dbReference type="Pfam" id="PF04738">
    <property type="entry name" value="Lant_dehydr_N"/>
    <property type="match status" value="1"/>
</dbReference>
<name>Q2J598_FRACC</name>
<dbReference type="STRING" id="106370.Francci3_4196"/>
<reference evidence="2 3" key="1">
    <citation type="journal article" date="2007" name="Genome Res.">
        <title>Genome characteristics of facultatively symbiotic Frankia sp. strains reflect host range and host plant biogeography.</title>
        <authorList>
            <person name="Normand P."/>
            <person name="Lapierre P."/>
            <person name="Tisa L.S."/>
            <person name="Gogarten J.P."/>
            <person name="Alloisio N."/>
            <person name="Bagnarol E."/>
            <person name="Bassi C.A."/>
            <person name="Berry A.M."/>
            <person name="Bickhart D.M."/>
            <person name="Choisne N."/>
            <person name="Couloux A."/>
            <person name="Cournoyer B."/>
            <person name="Cruveiller S."/>
            <person name="Daubin V."/>
            <person name="Demange N."/>
            <person name="Francino M.P."/>
            <person name="Goltsman E."/>
            <person name="Huang Y."/>
            <person name="Kopp O.R."/>
            <person name="Labarre L."/>
            <person name="Lapidus A."/>
            <person name="Lavire C."/>
            <person name="Marechal J."/>
            <person name="Martinez M."/>
            <person name="Mastronunzio J.E."/>
            <person name="Mullin B.C."/>
            <person name="Niemann J."/>
            <person name="Pujic P."/>
            <person name="Rawnsley T."/>
            <person name="Rouy Z."/>
            <person name="Schenowitz C."/>
            <person name="Sellstedt A."/>
            <person name="Tavares F."/>
            <person name="Tomkins J.P."/>
            <person name="Vallenet D."/>
            <person name="Valverde C."/>
            <person name="Wall L.G."/>
            <person name="Wang Y."/>
            <person name="Medigue C."/>
            <person name="Benson D.R."/>
        </authorList>
    </citation>
    <scope>NUCLEOTIDE SEQUENCE [LARGE SCALE GENOMIC DNA]</scope>
    <source>
        <strain evidence="3">DSM 45818 / CECT 9043 / CcI3</strain>
    </source>
</reference>
<proteinExistence type="predicted"/>
<dbReference type="EMBL" id="CP000249">
    <property type="protein sequence ID" value="ABD13544.1"/>
    <property type="molecule type" value="Genomic_DNA"/>
</dbReference>
<accession>Q2J598</accession>
<dbReference type="eggNOG" id="ENOG502Z8P5">
    <property type="taxonomic scope" value="Bacteria"/>
</dbReference>
<evidence type="ECO:0000259" key="1">
    <source>
        <dbReference type="Pfam" id="PF04738"/>
    </source>
</evidence>
<gene>
    <name evidence="2" type="ordered locus">Francci3_4196</name>
</gene>
<evidence type="ECO:0000313" key="2">
    <source>
        <dbReference type="EMBL" id="ABD13544.1"/>
    </source>
</evidence>
<evidence type="ECO:0000313" key="3">
    <source>
        <dbReference type="Proteomes" id="UP000001937"/>
    </source>
</evidence>